<proteinExistence type="predicted"/>
<dbReference type="PANTHER" id="PTHR24015:SF548">
    <property type="entry name" value="OS08G0340900 PROTEIN"/>
    <property type="match status" value="1"/>
</dbReference>
<dbReference type="PROSITE" id="PS51375">
    <property type="entry name" value="PPR"/>
    <property type="match status" value="1"/>
</dbReference>
<gene>
    <name evidence="3" type="ORF">SAY86_004038</name>
</gene>
<dbReference type="NCBIfam" id="TIGR00756">
    <property type="entry name" value="PPR"/>
    <property type="match status" value="1"/>
</dbReference>
<organism evidence="3 4">
    <name type="scientific">Trapa natans</name>
    <name type="common">Water chestnut</name>
    <dbReference type="NCBI Taxonomy" id="22666"/>
    <lineage>
        <taxon>Eukaryota</taxon>
        <taxon>Viridiplantae</taxon>
        <taxon>Streptophyta</taxon>
        <taxon>Embryophyta</taxon>
        <taxon>Tracheophyta</taxon>
        <taxon>Spermatophyta</taxon>
        <taxon>Magnoliopsida</taxon>
        <taxon>eudicotyledons</taxon>
        <taxon>Gunneridae</taxon>
        <taxon>Pentapetalae</taxon>
        <taxon>rosids</taxon>
        <taxon>malvids</taxon>
        <taxon>Myrtales</taxon>
        <taxon>Lythraceae</taxon>
        <taxon>Trapa</taxon>
    </lineage>
</organism>
<evidence type="ECO:0000313" key="3">
    <source>
        <dbReference type="EMBL" id="KAK4804221.1"/>
    </source>
</evidence>
<accession>A0AAN7MI07</accession>
<dbReference type="Pfam" id="PF01535">
    <property type="entry name" value="PPR"/>
    <property type="match status" value="2"/>
</dbReference>
<dbReference type="AlphaFoldDB" id="A0AAN7MI07"/>
<dbReference type="Proteomes" id="UP001346149">
    <property type="component" value="Unassembled WGS sequence"/>
</dbReference>
<evidence type="ECO:0008006" key="5">
    <source>
        <dbReference type="Google" id="ProtNLM"/>
    </source>
</evidence>
<dbReference type="PANTHER" id="PTHR24015">
    <property type="entry name" value="OS07G0578800 PROTEIN-RELATED"/>
    <property type="match status" value="1"/>
</dbReference>
<dbReference type="InterPro" id="IPR002885">
    <property type="entry name" value="PPR_rpt"/>
</dbReference>
<evidence type="ECO:0000313" key="4">
    <source>
        <dbReference type="Proteomes" id="UP001346149"/>
    </source>
</evidence>
<dbReference type="EMBL" id="JAXQNO010000001">
    <property type="protein sequence ID" value="KAK4804221.1"/>
    <property type="molecule type" value="Genomic_DNA"/>
</dbReference>
<evidence type="ECO:0000256" key="2">
    <source>
        <dbReference type="PROSITE-ProRule" id="PRU00708"/>
    </source>
</evidence>
<dbReference type="Gene3D" id="1.25.40.10">
    <property type="entry name" value="Tetratricopeptide repeat domain"/>
    <property type="match status" value="2"/>
</dbReference>
<keyword evidence="1" id="KW-0677">Repeat</keyword>
<keyword evidence="4" id="KW-1185">Reference proteome</keyword>
<feature type="repeat" description="PPR" evidence="2">
    <location>
        <begin position="75"/>
        <end position="109"/>
    </location>
</feature>
<dbReference type="GO" id="GO:0009451">
    <property type="term" value="P:RNA modification"/>
    <property type="evidence" value="ECO:0007669"/>
    <property type="project" value="InterPro"/>
</dbReference>
<dbReference type="InterPro" id="IPR011990">
    <property type="entry name" value="TPR-like_helical_dom_sf"/>
</dbReference>
<protein>
    <recommendedName>
        <fullName evidence="5">Pentatricopeptide repeat-containing protein</fullName>
    </recommendedName>
</protein>
<evidence type="ECO:0000256" key="1">
    <source>
        <dbReference type="ARBA" id="ARBA00022737"/>
    </source>
</evidence>
<reference evidence="3 4" key="1">
    <citation type="journal article" date="2023" name="Hortic Res">
        <title>Pangenome of water caltrop reveals structural variations and asymmetric subgenome divergence after allopolyploidization.</title>
        <authorList>
            <person name="Zhang X."/>
            <person name="Chen Y."/>
            <person name="Wang L."/>
            <person name="Yuan Y."/>
            <person name="Fang M."/>
            <person name="Shi L."/>
            <person name="Lu R."/>
            <person name="Comes H.P."/>
            <person name="Ma Y."/>
            <person name="Chen Y."/>
            <person name="Huang G."/>
            <person name="Zhou Y."/>
            <person name="Zheng Z."/>
            <person name="Qiu Y."/>
        </authorList>
    </citation>
    <scope>NUCLEOTIDE SEQUENCE [LARGE SCALE GENOMIC DNA]</scope>
    <source>
        <strain evidence="3">F231</strain>
    </source>
</reference>
<name>A0AAN7MI07_TRANT</name>
<dbReference type="InterPro" id="IPR046960">
    <property type="entry name" value="PPR_At4g14850-like_plant"/>
</dbReference>
<sequence>MKRSGIRPNLFTLSSTLKACAGLKLERMGRQLHCLVIKIQTTLDNFVSVGIIDMYAKSSLLHDARRAYELMPQKELVAMNALISGYSQNGNDREAFSLFADMYQINVGFNQTTLSSILKSSGALQDTNLSRQIHTIVVRSGYIEDTQVITSLLDAYAKCECIDDAREIFYMCPIGDIVALTSMIAAYAQLGHGEEAVGLYLKFLDMVQS</sequence>
<comment type="caution">
    <text evidence="3">The sequence shown here is derived from an EMBL/GenBank/DDBJ whole genome shotgun (WGS) entry which is preliminary data.</text>
</comment>
<dbReference type="Pfam" id="PF13041">
    <property type="entry name" value="PPR_2"/>
    <property type="match status" value="1"/>
</dbReference>
<dbReference type="GO" id="GO:0003723">
    <property type="term" value="F:RNA binding"/>
    <property type="evidence" value="ECO:0007669"/>
    <property type="project" value="InterPro"/>
</dbReference>